<feature type="region of interest" description="Disordered" evidence="1">
    <location>
        <begin position="1"/>
        <end position="47"/>
    </location>
</feature>
<dbReference type="EMBL" id="LQPE01000050">
    <property type="protein sequence ID" value="ORW07206.1"/>
    <property type="molecule type" value="Genomic_DNA"/>
</dbReference>
<dbReference type="OrthoDB" id="3821116at2"/>
<organism evidence="2 3">
    <name type="scientific">Mycobacterium kyorinense</name>
    <dbReference type="NCBI Taxonomy" id="487514"/>
    <lineage>
        <taxon>Bacteria</taxon>
        <taxon>Bacillati</taxon>
        <taxon>Actinomycetota</taxon>
        <taxon>Actinomycetes</taxon>
        <taxon>Mycobacteriales</taxon>
        <taxon>Mycobacteriaceae</taxon>
        <taxon>Mycobacterium</taxon>
    </lineage>
</organism>
<evidence type="ECO:0000313" key="3">
    <source>
        <dbReference type="Proteomes" id="UP000193487"/>
    </source>
</evidence>
<dbReference type="Proteomes" id="UP000193487">
    <property type="component" value="Unassembled WGS sequence"/>
</dbReference>
<gene>
    <name evidence="2" type="ORF">AWC14_25030</name>
</gene>
<name>A0A1X1Y814_9MYCO</name>
<keyword evidence="3" id="KW-1185">Reference proteome</keyword>
<dbReference type="AlphaFoldDB" id="A0A1X1Y814"/>
<comment type="caution">
    <text evidence="2">The sequence shown here is derived from an EMBL/GenBank/DDBJ whole genome shotgun (WGS) entry which is preliminary data.</text>
</comment>
<evidence type="ECO:0000313" key="2">
    <source>
        <dbReference type="EMBL" id="ORW07206.1"/>
    </source>
</evidence>
<dbReference type="RefSeq" id="WP_085241101.1">
    <property type="nucleotide sequence ID" value="NZ_LQPE01000050.1"/>
</dbReference>
<sequence>MANIPGMPRPNTNLPVRYSKSAPATTASPSSCSARRQQGSQASAWPAWQPGSDYEQWWHYSRTCAAALRAGYPPAPVNVYGPVLAAGESALLSTNISYSRYHGSSARYSPLPLIVAGRPAVMFGALAVQGVINRRRKTSAQRAAAVQWRDQEDCPVIVTTERLICSTTKHGQLSFWFGDCNEFHPDLQQWTLTMGFNSTYPVRLTGPAAPALSLWSAYGILGDAWVNDPRLALLS</sequence>
<protein>
    <submittedName>
        <fullName evidence="2">Uncharacterized protein</fullName>
    </submittedName>
</protein>
<feature type="compositionally biased region" description="Low complexity" evidence="1">
    <location>
        <begin position="19"/>
        <end position="34"/>
    </location>
</feature>
<reference evidence="2 3" key="1">
    <citation type="submission" date="2016-01" db="EMBL/GenBank/DDBJ databases">
        <title>The new phylogeny of the genus Mycobacterium.</title>
        <authorList>
            <person name="Tarcisio F."/>
            <person name="Conor M."/>
            <person name="Antonella G."/>
            <person name="Elisabetta G."/>
            <person name="Giulia F.S."/>
            <person name="Sara T."/>
            <person name="Anna F."/>
            <person name="Clotilde B."/>
            <person name="Roberto B."/>
            <person name="Veronica D.S."/>
            <person name="Fabio R."/>
            <person name="Monica P."/>
            <person name="Olivier J."/>
            <person name="Enrico T."/>
            <person name="Nicola S."/>
        </authorList>
    </citation>
    <scope>NUCLEOTIDE SEQUENCE [LARGE SCALE GENOMIC DNA]</scope>
    <source>
        <strain evidence="2 3">DSM 45166</strain>
    </source>
</reference>
<accession>A0A1X1Y814</accession>
<proteinExistence type="predicted"/>
<evidence type="ECO:0000256" key="1">
    <source>
        <dbReference type="SAM" id="MobiDB-lite"/>
    </source>
</evidence>